<evidence type="ECO:0000313" key="3">
    <source>
        <dbReference type="EMBL" id="CEG09699.1"/>
    </source>
</evidence>
<feature type="signal peptide" evidence="1">
    <location>
        <begin position="1"/>
        <end position="24"/>
    </location>
</feature>
<dbReference type="Pfam" id="PF00565">
    <property type="entry name" value="SNase"/>
    <property type="match status" value="1"/>
</dbReference>
<evidence type="ECO:0000259" key="2">
    <source>
        <dbReference type="PROSITE" id="PS50830"/>
    </source>
</evidence>
<keyword evidence="1" id="KW-0732">Signal</keyword>
<dbReference type="PROSITE" id="PS50830">
    <property type="entry name" value="TNASE_3"/>
    <property type="match status" value="1"/>
</dbReference>
<accession>A0A090MV08</accession>
<gene>
    <name evidence="3" type="primary">exoI</name>
    <name evidence="3" type="ORF">BN961_03129</name>
</gene>
<evidence type="ECO:0000256" key="1">
    <source>
        <dbReference type="SAM" id="SignalP"/>
    </source>
</evidence>
<feature type="chain" id="PRO_5001860356" evidence="1">
    <location>
        <begin position="25"/>
        <end position="246"/>
    </location>
</feature>
<dbReference type="PANTHER" id="PTHR12302">
    <property type="entry name" value="EBNA2 BINDING PROTEIN P100"/>
    <property type="match status" value="1"/>
</dbReference>
<sequence length="246" mass="26924">MIPRLFATAIIATLGLHATTGVAAAQMLTGAATITDGDTIVVAGTKVRLNGIDAPETDQRCIDRDRRPYTCGLNSREALQRLIGDRPVECVGATSDVYGRRLMTCAAGGRDINAAMVAEGWALAFVRYSRDYVEEERRARERGAGLWAGAFIAPWDWRHRGSKTVILGSVSVPTDAQATLLQSLPVSTSPVSGCVIKGNINRRGERIYHLPGMRDYDRTIISERQGERWFCSESEAQTAGWRRAAR</sequence>
<organism evidence="3 4">
    <name type="scientific">Afipia felis</name>
    <name type="common">Cat scratch disease bacillus</name>
    <dbReference type="NCBI Taxonomy" id="1035"/>
    <lineage>
        <taxon>Bacteria</taxon>
        <taxon>Pseudomonadati</taxon>
        <taxon>Pseudomonadota</taxon>
        <taxon>Alphaproteobacteria</taxon>
        <taxon>Hyphomicrobiales</taxon>
        <taxon>Nitrobacteraceae</taxon>
        <taxon>Afipia</taxon>
    </lineage>
</organism>
<reference evidence="3 4" key="1">
    <citation type="journal article" date="2014" name="Genome Announc.">
        <title>Genome Sequence of Afipia felis Strain 76713, Isolated in Hospital Water Using an Amoeba Co-Culture Procedure.</title>
        <authorList>
            <person name="Benamar S."/>
            <person name="La Scola B."/>
            <person name="Croce O."/>
        </authorList>
    </citation>
    <scope>NUCLEOTIDE SEQUENCE [LARGE SCALE GENOMIC DNA]</scope>
    <source>
        <strain evidence="3 4">76713</strain>
    </source>
</reference>
<dbReference type="RefSeq" id="WP_048757526.1">
    <property type="nucleotide sequence ID" value="NZ_CCAZ020000002.1"/>
</dbReference>
<dbReference type="AlphaFoldDB" id="A0A090MV08"/>
<comment type="caution">
    <text evidence="3">The sequence shown here is derived from an EMBL/GenBank/DDBJ whole genome shotgun (WGS) entry which is preliminary data.</text>
</comment>
<proteinExistence type="predicted"/>
<name>A0A090MV08_AFIFE</name>
<dbReference type="Proteomes" id="UP000035762">
    <property type="component" value="Unassembled WGS sequence"/>
</dbReference>
<dbReference type="InterPro" id="IPR016071">
    <property type="entry name" value="Staphylococal_nuclease_OB-fold"/>
</dbReference>
<dbReference type="STRING" id="1035.BN961_03129"/>
<dbReference type="Gene3D" id="2.40.50.90">
    <property type="match status" value="1"/>
</dbReference>
<dbReference type="OrthoDB" id="9805504at2"/>
<dbReference type="PANTHER" id="PTHR12302:SF26">
    <property type="entry name" value="BLR1266 PROTEIN"/>
    <property type="match status" value="1"/>
</dbReference>
<dbReference type="SMART" id="SM00318">
    <property type="entry name" value="SNc"/>
    <property type="match status" value="1"/>
</dbReference>
<keyword evidence="4" id="KW-1185">Reference proteome</keyword>
<evidence type="ECO:0000313" key="4">
    <source>
        <dbReference type="Proteomes" id="UP000035762"/>
    </source>
</evidence>
<dbReference type="SUPFAM" id="SSF50199">
    <property type="entry name" value="Staphylococcal nuclease"/>
    <property type="match status" value="1"/>
</dbReference>
<feature type="domain" description="TNase-like" evidence="2">
    <location>
        <begin position="25"/>
        <end position="149"/>
    </location>
</feature>
<dbReference type="InterPro" id="IPR035437">
    <property type="entry name" value="SNase_OB-fold_sf"/>
</dbReference>
<protein>
    <submittedName>
        <fullName evidence="3">Succinoglycan biosynthesis protein ExoI</fullName>
    </submittedName>
</protein>
<dbReference type="EMBL" id="CCAZ020000002">
    <property type="protein sequence ID" value="CEG09699.1"/>
    <property type="molecule type" value="Genomic_DNA"/>
</dbReference>